<dbReference type="EMBL" id="CP001044">
    <property type="protein sequence ID" value="ACC72526.1"/>
    <property type="molecule type" value="Genomic_DNA"/>
</dbReference>
<evidence type="ECO:0000313" key="3">
    <source>
        <dbReference type="Proteomes" id="UP000001192"/>
    </source>
</evidence>
<protein>
    <submittedName>
        <fullName evidence="2">Uncharacterized protein</fullName>
    </submittedName>
</protein>
<evidence type="ECO:0000313" key="2">
    <source>
        <dbReference type="EMBL" id="ACC72526.1"/>
    </source>
</evidence>
<dbReference type="KEGG" id="bph:Bphy_3372"/>
<name>B2JKZ7_PARP8</name>
<reference evidence="3" key="1">
    <citation type="journal article" date="2014" name="Stand. Genomic Sci.">
        <title>Complete genome sequence of Burkholderia phymatum STM815(T), a broad host range and efficient nitrogen-fixing symbiont of Mimosa species.</title>
        <authorList>
            <person name="Moulin L."/>
            <person name="Klonowska A."/>
            <person name="Caroline B."/>
            <person name="Booth K."/>
            <person name="Vriezen J.A."/>
            <person name="Melkonian R."/>
            <person name="James E.K."/>
            <person name="Young J.P."/>
            <person name="Bena G."/>
            <person name="Hauser L."/>
            <person name="Land M."/>
            <person name="Kyrpides N."/>
            <person name="Bruce D."/>
            <person name="Chain P."/>
            <person name="Copeland A."/>
            <person name="Pitluck S."/>
            <person name="Woyke T."/>
            <person name="Lizotte-Waniewski M."/>
            <person name="Bristow J."/>
            <person name="Riley M."/>
        </authorList>
    </citation>
    <scope>NUCLEOTIDE SEQUENCE [LARGE SCALE GENOMIC DNA]</scope>
    <source>
        <strain evidence="3">DSM 17167 / CIP 108236 / LMG 21445 / STM815</strain>
    </source>
</reference>
<dbReference type="Proteomes" id="UP000001192">
    <property type="component" value="Chromosome 2"/>
</dbReference>
<dbReference type="eggNOG" id="ENOG5030X24">
    <property type="taxonomic scope" value="Bacteria"/>
</dbReference>
<sequence length="108" mass="11770">MAIRLYRNGGCMTKGSVTLGDVAARTTHINIACSRCERRGHYRLSKLVATLGEDFPVTSLAGQISDCPKQDAPTWEKCDVFYPGLRAIMDGGKPSDTPKPEHGDDDDD</sequence>
<proteinExistence type="predicted"/>
<dbReference type="HOGENOM" id="CLU_174592_0_0_4"/>
<keyword evidence="3" id="KW-1185">Reference proteome</keyword>
<organism evidence="2 3">
    <name type="scientific">Paraburkholderia phymatum (strain DSM 17167 / CIP 108236 / LMG 21445 / STM815)</name>
    <name type="common">Burkholderia phymatum</name>
    <dbReference type="NCBI Taxonomy" id="391038"/>
    <lineage>
        <taxon>Bacteria</taxon>
        <taxon>Pseudomonadati</taxon>
        <taxon>Pseudomonadota</taxon>
        <taxon>Betaproteobacteria</taxon>
        <taxon>Burkholderiales</taxon>
        <taxon>Burkholderiaceae</taxon>
        <taxon>Paraburkholderia</taxon>
    </lineage>
</organism>
<gene>
    <name evidence="2" type="ordered locus">Bphy_3372</name>
</gene>
<feature type="region of interest" description="Disordered" evidence="1">
    <location>
        <begin position="89"/>
        <end position="108"/>
    </location>
</feature>
<accession>B2JKZ7</accession>
<evidence type="ECO:0000256" key="1">
    <source>
        <dbReference type="SAM" id="MobiDB-lite"/>
    </source>
</evidence>
<dbReference type="STRING" id="391038.Bphy_3372"/>
<dbReference type="AlphaFoldDB" id="B2JKZ7"/>